<evidence type="ECO:0000256" key="4">
    <source>
        <dbReference type="ARBA" id="ARBA00022679"/>
    </source>
</evidence>
<dbReference type="Gene3D" id="1.10.10.970">
    <property type="entry name" value="RNA 2'-phosphotransferase, Tpt1/KptA family, N-terminal domain"/>
    <property type="match status" value="1"/>
</dbReference>
<dbReference type="InterPro" id="IPR042081">
    <property type="entry name" value="RNA_2'-PTrans_C"/>
</dbReference>
<organism evidence="8 9">
    <name type="scientific">Sporothrix stenoceras</name>
    <dbReference type="NCBI Taxonomy" id="5173"/>
    <lineage>
        <taxon>Eukaryota</taxon>
        <taxon>Fungi</taxon>
        <taxon>Dikarya</taxon>
        <taxon>Ascomycota</taxon>
        <taxon>Pezizomycotina</taxon>
        <taxon>Sordariomycetes</taxon>
        <taxon>Sordariomycetidae</taxon>
        <taxon>Ophiostomatales</taxon>
        <taxon>Ophiostomataceae</taxon>
        <taxon>Sporothrix</taxon>
    </lineage>
</organism>
<dbReference type="PANTHER" id="PTHR12684">
    <property type="entry name" value="PUTATIVE PHOSPHOTRANSFERASE"/>
    <property type="match status" value="1"/>
</dbReference>
<protein>
    <recommendedName>
        <fullName evidence="3">2'-phosphotransferase</fullName>
        <ecNumber evidence="3">2.7.1.160</ecNumber>
    </recommendedName>
</protein>
<dbReference type="Pfam" id="PF01885">
    <property type="entry name" value="PTS_2-RNA"/>
    <property type="match status" value="1"/>
</dbReference>
<dbReference type="InterPro" id="IPR002745">
    <property type="entry name" value="Ptrans_KptA/Tpt1"/>
</dbReference>
<evidence type="ECO:0000256" key="7">
    <source>
        <dbReference type="SAM" id="MobiDB-lite"/>
    </source>
</evidence>
<comment type="similarity">
    <text evidence="2">Belongs to the KptA/TPT1 family.</text>
</comment>
<evidence type="ECO:0000256" key="1">
    <source>
        <dbReference type="ARBA" id="ARBA00003343"/>
    </source>
</evidence>
<proteinExistence type="inferred from homology"/>
<gene>
    <name evidence="8" type="primary">TPT1</name>
    <name evidence="8" type="ORF">Sste5346_008942</name>
</gene>
<feature type="region of interest" description="Disordered" evidence="7">
    <location>
        <begin position="15"/>
        <end position="58"/>
    </location>
</feature>
<comment type="function">
    <text evidence="1">Catalyzes the last step of tRNA splicing, the transfer of the splice junction 2'-phosphate from ligated tRNA to NAD to produce ADP-ribose 1''-2'' cyclic phosphate.</text>
</comment>
<feature type="compositionally biased region" description="Gly residues" evidence="7">
    <location>
        <begin position="34"/>
        <end position="58"/>
    </location>
</feature>
<keyword evidence="5" id="KW-0520">NAD</keyword>
<dbReference type="Proteomes" id="UP001583186">
    <property type="component" value="Unassembled WGS sequence"/>
</dbReference>
<dbReference type="SUPFAM" id="SSF56399">
    <property type="entry name" value="ADP-ribosylation"/>
    <property type="match status" value="1"/>
</dbReference>
<accession>A0ABR3YLZ8</accession>
<evidence type="ECO:0000256" key="5">
    <source>
        <dbReference type="ARBA" id="ARBA00023027"/>
    </source>
</evidence>
<evidence type="ECO:0000256" key="3">
    <source>
        <dbReference type="ARBA" id="ARBA00012007"/>
    </source>
</evidence>
<dbReference type="GO" id="GO:0000215">
    <property type="term" value="F:tRNA 2'-phosphotransferase activity"/>
    <property type="evidence" value="ECO:0007669"/>
    <property type="project" value="UniProtKB-EC"/>
</dbReference>
<reference evidence="8 9" key="1">
    <citation type="journal article" date="2024" name="IMA Fungus">
        <title>IMA Genome - F19 : A genome assembly and annotation guide to empower mycologists, including annotated draft genome sequences of Ceratocystis pirilliformis, Diaporthe australafricana, Fusarium ophioides, Paecilomyces lecythidis, and Sporothrix stenoceras.</title>
        <authorList>
            <person name="Aylward J."/>
            <person name="Wilson A.M."/>
            <person name="Visagie C.M."/>
            <person name="Spraker J."/>
            <person name="Barnes I."/>
            <person name="Buitendag C."/>
            <person name="Ceriani C."/>
            <person name="Del Mar Angel L."/>
            <person name="du Plessis D."/>
            <person name="Fuchs T."/>
            <person name="Gasser K."/>
            <person name="Kramer D."/>
            <person name="Li W."/>
            <person name="Munsamy K."/>
            <person name="Piso A."/>
            <person name="Price J.L."/>
            <person name="Sonnekus B."/>
            <person name="Thomas C."/>
            <person name="van der Nest A."/>
            <person name="van Dijk A."/>
            <person name="van Heerden A."/>
            <person name="van Vuuren N."/>
            <person name="Yilmaz N."/>
            <person name="Duong T.A."/>
            <person name="van der Merwe N.A."/>
            <person name="Wingfield M.J."/>
            <person name="Wingfield B.D."/>
        </authorList>
    </citation>
    <scope>NUCLEOTIDE SEQUENCE [LARGE SCALE GENOMIC DNA]</scope>
    <source>
        <strain evidence="8 9">CMW 5346</strain>
    </source>
</reference>
<comment type="catalytic activity">
    <reaction evidence="6">
        <text>2'-phospho-[ligated tRNA] + NAD(+) = mature tRNA + ADP-alpha-D-ribose 1'',2''-cyclic phosphate + nicotinamide</text>
        <dbReference type="Rhea" id="RHEA:23324"/>
        <dbReference type="Rhea" id="RHEA-COMP:11106"/>
        <dbReference type="Rhea" id="RHEA-COMP:11107"/>
        <dbReference type="ChEBI" id="CHEBI:17154"/>
        <dbReference type="ChEBI" id="CHEBI:57540"/>
        <dbReference type="ChEBI" id="CHEBI:76596"/>
        <dbReference type="ChEBI" id="CHEBI:82883"/>
        <dbReference type="ChEBI" id="CHEBI:85027"/>
        <dbReference type="EC" id="2.7.1.160"/>
    </reaction>
</comment>
<evidence type="ECO:0000256" key="2">
    <source>
        <dbReference type="ARBA" id="ARBA00009836"/>
    </source>
</evidence>
<dbReference type="InterPro" id="IPR042080">
    <property type="entry name" value="RNA_2'-PTrans_N"/>
</dbReference>
<dbReference type="EC" id="2.7.1.160" evidence="3"/>
<dbReference type="Gene3D" id="3.20.170.30">
    <property type="match status" value="1"/>
</dbReference>
<name>A0ABR3YLZ8_9PEZI</name>
<dbReference type="EMBL" id="JAWCUI010000075">
    <property type="protein sequence ID" value="KAL1889375.1"/>
    <property type="molecule type" value="Genomic_DNA"/>
</dbReference>
<evidence type="ECO:0000256" key="6">
    <source>
        <dbReference type="ARBA" id="ARBA00047949"/>
    </source>
</evidence>
<sequence length="378" mass="39980">MDDFDNTEALSAQFHDRLAGIGREGGNPNKGAGNKRGGGGKSGGRGGGRSGGGRGGGRSIDVSRALSRLLRHQAANAGIPLDPEGFAALDQVLAWGPLRSLKVTLAEVRDVVITNDKQRFALKRVNSEEPLDLSTVSDTDSPADFKIRANQGHSIATVTSDAGLLTPIDDPETAPPVVCHGTFFSFWQAIESSGGLRRMTRNHVHCGCLEPDQNGADSIESARRAGTVIPGLRRDAQIFVFLDVRRAMREDPSLKWWRAANGVVLTEGDVDGKVPTKYFQRVVTSKEGARLLPVAAAGTAPGTTVHELVLWEDGKKVADLPAETLAKARVPHGKQGLQRRADAAAVDNARGTPGASKNNKKQGKGAPRAVEGASTEEA</sequence>
<evidence type="ECO:0000313" key="8">
    <source>
        <dbReference type="EMBL" id="KAL1889375.1"/>
    </source>
</evidence>
<keyword evidence="4 8" id="KW-0808">Transferase</keyword>
<comment type="caution">
    <text evidence="8">The sequence shown here is derived from an EMBL/GenBank/DDBJ whole genome shotgun (WGS) entry which is preliminary data.</text>
</comment>
<dbReference type="PANTHER" id="PTHR12684:SF2">
    <property type="entry name" value="TRNA 2'-PHOSPHOTRANSFERASE 1"/>
    <property type="match status" value="1"/>
</dbReference>
<evidence type="ECO:0000313" key="9">
    <source>
        <dbReference type="Proteomes" id="UP001583186"/>
    </source>
</evidence>
<feature type="region of interest" description="Disordered" evidence="7">
    <location>
        <begin position="329"/>
        <end position="378"/>
    </location>
</feature>
<keyword evidence="9" id="KW-1185">Reference proteome</keyword>